<evidence type="ECO:0000313" key="2">
    <source>
        <dbReference type="Proteomes" id="UP000307592"/>
    </source>
</evidence>
<evidence type="ECO:0000313" key="1">
    <source>
        <dbReference type="EMBL" id="TNH43614.1"/>
    </source>
</evidence>
<dbReference type="AlphaFoldDB" id="A0A5C4RIK7"/>
<dbReference type="RefSeq" id="WP_139655661.1">
    <property type="nucleotide sequence ID" value="NZ_CAWOQH010000046.1"/>
</dbReference>
<organism evidence="1 2">
    <name type="scientific">Photorhabdus luminescens subsp. sonorensis</name>
    <dbReference type="NCBI Taxonomy" id="1173677"/>
    <lineage>
        <taxon>Bacteria</taxon>
        <taxon>Pseudomonadati</taxon>
        <taxon>Pseudomonadota</taxon>
        <taxon>Gammaproteobacteria</taxon>
        <taxon>Enterobacterales</taxon>
        <taxon>Morganellaceae</taxon>
        <taxon>Photorhabdus</taxon>
    </lineage>
</organism>
<dbReference type="Proteomes" id="UP000307592">
    <property type="component" value="Unassembled WGS sequence"/>
</dbReference>
<sequence>MHHTFVIIDFQPFRSPYLDSAQTSQHQQACSNLGNTASAITGSGIHTMAPVHQPLSEESVFTWGLSIFQLDP</sequence>
<proteinExistence type="predicted"/>
<accession>A0A5C4RIK7</accession>
<protein>
    <submittedName>
        <fullName evidence="1">Uncharacterized protein</fullName>
    </submittedName>
</protein>
<gene>
    <name evidence="1" type="ORF">EP164_10735</name>
</gene>
<name>A0A5C4RIK7_PHOLU</name>
<dbReference type="EMBL" id="SBIJ01000014">
    <property type="protein sequence ID" value="TNH43614.1"/>
    <property type="molecule type" value="Genomic_DNA"/>
</dbReference>
<comment type="caution">
    <text evidence="1">The sequence shown here is derived from an EMBL/GenBank/DDBJ whole genome shotgun (WGS) entry which is preliminary data.</text>
</comment>
<reference evidence="1 2" key="1">
    <citation type="submission" date="2019-01" db="EMBL/GenBank/DDBJ databases">
        <title>Draft genome assembly of Photorhabdus luminescens subsp. sonorensis Caborca.</title>
        <authorList>
            <person name="Duong D.A."/>
            <person name="Espinosa-Artiles P."/>
            <person name="Orozco R.A."/>
            <person name="Molnar I."/>
            <person name="Stock P."/>
        </authorList>
    </citation>
    <scope>NUCLEOTIDE SEQUENCE [LARGE SCALE GENOMIC DNA]</scope>
    <source>
        <strain evidence="1 2">Caborca</strain>
    </source>
</reference>